<feature type="compositionally biased region" description="Basic and acidic residues" evidence="1">
    <location>
        <begin position="1"/>
        <end position="13"/>
    </location>
</feature>
<evidence type="ECO:0000313" key="2">
    <source>
        <dbReference type="EMBL" id="KAK3338754.1"/>
    </source>
</evidence>
<accession>A0AAE0J861</accession>
<dbReference type="EMBL" id="JAUEPP010000007">
    <property type="protein sequence ID" value="KAK3338754.1"/>
    <property type="molecule type" value="Genomic_DNA"/>
</dbReference>
<protein>
    <submittedName>
        <fullName evidence="2">Uncharacterized protein</fullName>
    </submittedName>
</protein>
<organism evidence="2 3">
    <name type="scientific">Neurospora tetraspora</name>
    <dbReference type="NCBI Taxonomy" id="94610"/>
    <lineage>
        <taxon>Eukaryota</taxon>
        <taxon>Fungi</taxon>
        <taxon>Dikarya</taxon>
        <taxon>Ascomycota</taxon>
        <taxon>Pezizomycotina</taxon>
        <taxon>Sordariomycetes</taxon>
        <taxon>Sordariomycetidae</taxon>
        <taxon>Sordariales</taxon>
        <taxon>Sordariaceae</taxon>
        <taxon>Neurospora</taxon>
    </lineage>
</organism>
<evidence type="ECO:0000313" key="3">
    <source>
        <dbReference type="Proteomes" id="UP001278500"/>
    </source>
</evidence>
<dbReference type="RefSeq" id="XP_062678114.1">
    <property type="nucleotide sequence ID" value="XM_062828460.1"/>
</dbReference>
<evidence type="ECO:0000256" key="1">
    <source>
        <dbReference type="SAM" id="MobiDB-lite"/>
    </source>
</evidence>
<feature type="region of interest" description="Disordered" evidence="1">
    <location>
        <begin position="1"/>
        <end position="21"/>
    </location>
</feature>
<proteinExistence type="predicted"/>
<reference evidence="2" key="1">
    <citation type="journal article" date="2023" name="Mol. Phylogenet. Evol.">
        <title>Genome-scale phylogeny and comparative genomics of the fungal order Sordariales.</title>
        <authorList>
            <person name="Hensen N."/>
            <person name="Bonometti L."/>
            <person name="Westerberg I."/>
            <person name="Brannstrom I.O."/>
            <person name="Guillou S."/>
            <person name="Cros-Aarteil S."/>
            <person name="Calhoun S."/>
            <person name="Haridas S."/>
            <person name="Kuo A."/>
            <person name="Mondo S."/>
            <person name="Pangilinan J."/>
            <person name="Riley R."/>
            <person name="LaButti K."/>
            <person name="Andreopoulos B."/>
            <person name="Lipzen A."/>
            <person name="Chen C."/>
            <person name="Yan M."/>
            <person name="Daum C."/>
            <person name="Ng V."/>
            <person name="Clum A."/>
            <person name="Steindorff A."/>
            <person name="Ohm R.A."/>
            <person name="Martin F."/>
            <person name="Silar P."/>
            <person name="Natvig D.O."/>
            <person name="Lalanne C."/>
            <person name="Gautier V."/>
            <person name="Ament-Velasquez S.L."/>
            <person name="Kruys A."/>
            <person name="Hutchinson M.I."/>
            <person name="Powell A.J."/>
            <person name="Barry K."/>
            <person name="Miller A.N."/>
            <person name="Grigoriev I.V."/>
            <person name="Debuchy R."/>
            <person name="Gladieux P."/>
            <person name="Hiltunen Thoren M."/>
            <person name="Johannesson H."/>
        </authorList>
    </citation>
    <scope>NUCLEOTIDE SEQUENCE</scope>
    <source>
        <strain evidence="2">CBS 560.94</strain>
    </source>
</reference>
<dbReference type="GeneID" id="87865614"/>
<sequence>MDWRDGKLREDNASHNGDCLPQSMFPPRPFGPAGPSPAIYRSVAWLAQGTHSEGIFSQNIERFGPMILPLLGRVALWDCLFGAEAPCLLQPPPEIIRLFSPSPFSSRANEVPWLLPGIMVPQTISSNTIPAVSDPSVRPSTQELARAGSLGLAVHWLRELAAIREPWCPNFTSPLVPPLIPGAGTGDLVGGAWRIGTLPPWTSWESQRDVNQQDRAAVVTAVRPSRRPSQWSISIGACRNIRSKR</sequence>
<gene>
    <name evidence="2" type="ORF">B0H65DRAFT_511137</name>
</gene>
<keyword evidence="3" id="KW-1185">Reference proteome</keyword>
<reference evidence="2" key="2">
    <citation type="submission" date="2023-06" db="EMBL/GenBank/DDBJ databases">
        <authorList>
            <consortium name="Lawrence Berkeley National Laboratory"/>
            <person name="Haridas S."/>
            <person name="Hensen N."/>
            <person name="Bonometti L."/>
            <person name="Westerberg I."/>
            <person name="Brannstrom I.O."/>
            <person name="Guillou S."/>
            <person name="Cros-Aarteil S."/>
            <person name="Calhoun S."/>
            <person name="Kuo A."/>
            <person name="Mondo S."/>
            <person name="Pangilinan J."/>
            <person name="Riley R."/>
            <person name="Labutti K."/>
            <person name="Andreopoulos B."/>
            <person name="Lipzen A."/>
            <person name="Chen C."/>
            <person name="Yanf M."/>
            <person name="Daum C."/>
            <person name="Ng V."/>
            <person name="Clum A."/>
            <person name="Steindorff A."/>
            <person name="Ohm R."/>
            <person name="Martin F."/>
            <person name="Silar P."/>
            <person name="Natvig D."/>
            <person name="Lalanne C."/>
            <person name="Gautier V."/>
            <person name="Ament-Velasquez S.L."/>
            <person name="Kruys A."/>
            <person name="Hutchinson M.I."/>
            <person name="Powell A.J."/>
            <person name="Barry K."/>
            <person name="Miller A.N."/>
            <person name="Grigoriev I.V."/>
            <person name="Debuchy R."/>
            <person name="Gladieux P."/>
            <person name="Thoren M.H."/>
            <person name="Johannesson H."/>
        </authorList>
    </citation>
    <scope>NUCLEOTIDE SEQUENCE</scope>
    <source>
        <strain evidence="2">CBS 560.94</strain>
    </source>
</reference>
<comment type="caution">
    <text evidence="2">The sequence shown here is derived from an EMBL/GenBank/DDBJ whole genome shotgun (WGS) entry which is preliminary data.</text>
</comment>
<dbReference type="Proteomes" id="UP001278500">
    <property type="component" value="Unassembled WGS sequence"/>
</dbReference>
<dbReference type="AlphaFoldDB" id="A0AAE0J861"/>
<name>A0AAE0J861_9PEZI</name>